<evidence type="ECO:0000256" key="1">
    <source>
        <dbReference type="ARBA" id="ARBA00004651"/>
    </source>
</evidence>
<gene>
    <name evidence="9" type="ORF">C7383_11487</name>
</gene>
<feature type="transmembrane region" description="Helical" evidence="7">
    <location>
        <begin position="219"/>
        <end position="239"/>
    </location>
</feature>
<comment type="similarity">
    <text evidence="7">Belongs to the binding-protein-dependent transport system permease family.</text>
</comment>
<dbReference type="PROSITE" id="PS50928">
    <property type="entry name" value="ABC_TM1"/>
    <property type="match status" value="1"/>
</dbReference>
<dbReference type="Pfam" id="PF00528">
    <property type="entry name" value="BPD_transp_1"/>
    <property type="match status" value="1"/>
</dbReference>
<dbReference type="GO" id="GO:0005886">
    <property type="term" value="C:plasma membrane"/>
    <property type="evidence" value="ECO:0007669"/>
    <property type="project" value="UniProtKB-SubCell"/>
</dbReference>
<evidence type="ECO:0000256" key="2">
    <source>
        <dbReference type="ARBA" id="ARBA00022448"/>
    </source>
</evidence>
<dbReference type="PANTHER" id="PTHR30193">
    <property type="entry name" value="ABC TRANSPORTER PERMEASE PROTEIN"/>
    <property type="match status" value="1"/>
</dbReference>
<dbReference type="SUPFAM" id="SSF161098">
    <property type="entry name" value="MetI-like"/>
    <property type="match status" value="1"/>
</dbReference>
<dbReference type="Proteomes" id="UP000245412">
    <property type="component" value="Unassembled WGS sequence"/>
</dbReference>
<feature type="domain" description="ABC transmembrane type-1" evidence="8">
    <location>
        <begin position="80"/>
        <end position="292"/>
    </location>
</feature>
<dbReference type="GO" id="GO:0055085">
    <property type="term" value="P:transmembrane transport"/>
    <property type="evidence" value="ECO:0007669"/>
    <property type="project" value="InterPro"/>
</dbReference>
<feature type="transmembrane region" description="Helical" evidence="7">
    <location>
        <begin position="118"/>
        <end position="137"/>
    </location>
</feature>
<evidence type="ECO:0000256" key="3">
    <source>
        <dbReference type="ARBA" id="ARBA00022475"/>
    </source>
</evidence>
<evidence type="ECO:0000259" key="8">
    <source>
        <dbReference type="PROSITE" id="PS50928"/>
    </source>
</evidence>
<keyword evidence="6 7" id="KW-0472">Membrane</keyword>
<accession>A0AB73T019</accession>
<evidence type="ECO:0000256" key="7">
    <source>
        <dbReference type="RuleBase" id="RU363032"/>
    </source>
</evidence>
<keyword evidence="3" id="KW-1003">Cell membrane</keyword>
<keyword evidence="10" id="KW-1185">Reference proteome</keyword>
<evidence type="ECO:0000256" key="5">
    <source>
        <dbReference type="ARBA" id="ARBA00022989"/>
    </source>
</evidence>
<comment type="subcellular location">
    <subcellularLocation>
        <location evidence="1 7">Cell membrane</location>
        <topology evidence="1 7">Multi-pass membrane protein</topology>
    </subcellularLocation>
</comment>
<evidence type="ECO:0000313" key="10">
    <source>
        <dbReference type="Proteomes" id="UP000245412"/>
    </source>
</evidence>
<dbReference type="CDD" id="cd06261">
    <property type="entry name" value="TM_PBP2"/>
    <property type="match status" value="1"/>
</dbReference>
<keyword evidence="2 7" id="KW-0813">Transport</keyword>
<feature type="transmembrane region" description="Helical" evidence="7">
    <location>
        <begin position="21"/>
        <end position="51"/>
    </location>
</feature>
<comment type="caution">
    <text evidence="9">The sequence shown here is derived from an EMBL/GenBank/DDBJ whole genome shotgun (WGS) entry which is preliminary data.</text>
</comment>
<dbReference type="Gene3D" id="1.10.3720.10">
    <property type="entry name" value="MetI-like"/>
    <property type="match status" value="1"/>
</dbReference>
<evidence type="ECO:0000256" key="4">
    <source>
        <dbReference type="ARBA" id="ARBA00022692"/>
    </source>
</evidence>
<dbReference type="InterPro" id="IPR000515">
    <property type="entry name" value="MetI-like"/>
</dbReference>
<evidence type="ECO:0000256" key="6">
    <source>
        <dbReference type="ARBA" id="ARBA00023136"/>
    </source>
</evidence>
<keyword evidence="5 7" id="KW-1133">Transmembrane helix</keyword>
<proteinExistence type="inferred from homology"/>
<keyword evidence="4 7" id="KW-0812">Transmembrane</keyword>
<protein>
    <submittedName>
        <fullName evidence="9">Carbohydrate ABC transporter membrane protein 1 (CUT1 family)</fullName>
    </submittedName>
</protein>
<dbReference type="AlphaFoldDB" id="A0AB73T019"/>
<name>A0AB73T019_9FIRM</name>
<reference evidence="9 10" key="1">
    <citation type="submission" date="2018-05" db="EMBL/GenBank/DDBJ databases">
        <authorList>
            <person name="Goeker M."/>
            <person name="Huntemann M."/>
            <person name="Clum A."/>
            <person name="Pillay M."/>
            <person name="Palaniappan K."/>
            <person name="Varghese N."/>
            <person name="Mikhailova N."/>
            <person name="Stamatis D."/>
            <person name="Reddy T."/>
            <person name="Daum C."/>
            <person name="Shapiro N."/>
            <person name="Ivanova N."/>
            <person name="Kyrpides N."/>
            <person name="Woyke T."/>
        </authorList>
    </citation>
    <scope>NUCLEOTIDE SEQUENCE [LARGE SCALE GENOMIC DNA]</scope>
    <source>
        <strain evidence="9 10">DSM 26524</strain>
    </source>
</reference>
<sequence length="305" mass="34449">MKTVTKTAGNYAAKKKRKDTISAYIFLAPALISFGLFIGLPVILSAVLSFFKYNLVNPPQFVGLENIKKMFTDKGLFTAFGNTFKFLLILCPIHCGLGMILAFMVYRAKRFQFFFRSAIYFPSIVTTASVAIAWGYLFSTDMGAINYFVRLLGGTNIPWLTDRVVVYVTIALFSFWKFIGTTFLYYFIGMQNIPDVYYEAAQIDGAGIIQTFRHITLPLLSPTIFFVIITNIVSVFQIFDEPYLLTNGGPGTATRTIALEIYQTAFQDMNIGYGGTISFVLFLIILVITIIQFKGQNKWVVYDYE</sequence>
<feature type="transmembrane region" description="Helical" evidence="7">
    <location>
        <begin position="86"/>
        <end position="106"/>
    </location>
</feature>
<dbReference type="InterPro" id="IPR051393">
    <property type="entry name" value="ABC_transporter_permease"/>
</dbReference>
<dbReference type="InterPro" id="IPR035906">
    <property type="entry name" value="MetI-like_sf"/>
</dbReference>
<dbReference type="RefSeq" id="WP_109747981.1">
    <property type="nucleotide sequence ID" value="NZ_CABJAT010000008.1"/>
</dbReference>
<dbReference type="EMBL" id="QGGY01000014">
    <property type="protein sequence ID" value="PWJ73119.1"/>
    <property type="molecule type" value="Genomic_DNA"/>
</dbReference>
<dbReference type="PANTHER" id="PTHR30193:SF37">
    <property type="entry name" value="INNER MEMBRANE ABC TRANSPORTER PERMEASE PROTEIN YCJO"/>
    <property type="match status" value="1"/>
</dbReference>
<organism evidence="9 10">
    <name type="scientific">Murimonas intestini</name>
    <dbReference type="NCBI Taxonomy" id="1337051"/>
    <lineage>
        <taxon>Bacteria</taxon>
        <taxon>Bacillati</taxon>
        <taxon>Bacillota</taxon>
        <taxon>Clostridia</taxon>
        <taxon>Lachnospirales</taxon>
        <taxon>Lachnospiraceae</taxon>
        <taxon>Murimonas</taxon>
    </lineage>
</organism>
<feature type="transmembrane region" description="Helical" evidence="7">
    <location>
        <begin position="271"/>
        <end position="291"/>
    </location>
</feature>
<feature type="transmembrane region" description="Helical" evidence="7">
    <location>
        <begin position="164"/>
        <end position="188"/>
    </location>
</feature>
<evidence type="ECO:0000313" key="9">
    <source>
        <dbReference type="EMBL" id="PWJ73119.1"/>
    </source>
</evidence>